<gene>
    <name evidence="2" type="ORF">ILUMI_26348</name>
</gene>
<feature type="domain" description="EF-hand" evidence="1">
    <location>
        <begin position="287"/>
        <end position="322"/>
    </location>
</feature>
<dbReference type="InterPro" id="IPR052603">
    <property type="entry name" value="EFCB6"/>
</dbReference>
<evidence type="ECO:0000313" key="3">
    <source>
        <dbReference type="Proteomes" id="UP000801492"/>
    </source>
</evidence>
<dbReference type="Proteomes" id="UP000801492">
    <property type="component" value="Unassembled WGS sequence"/>
</dbReference>
<dbReference type="SMART" id="SM00054">
    <property type="entry name" value="EFh"/>
    <property type="match status" value="4"/>
</dbReference>
<dbReference type="PROSITE" id="PS50222">
    <property type="entry name" value="EF_HAND_2"/>
    <property type="match status" value="3"/>
</dbReference>
<dbReference type="InterPro" id="IPR011992">
    <property type="entry name" value="EF-hand-dom_pair"/>
</dbReference>
<reference evidence="2" key="1">
    <citation type="submission" date="2019-08" db="EMBL/GenBank/DDBJ databases">
        <title>The genome of the North American firefly Photinus pyralis.</title>
        <authorList>
            <consortium name="Photinus pyralis genome working group"/>
            <person name="Fallon T.R."/>
            <person name="Sander Lower S.E."/>
            <person name="Weng J.-K."/>
        </authorList>
    </citation>
    <scope>NUCLEOTIDE SEQUENCE</scope>
    <source>
        <strain evidence="2">TRF0915ILg1</strain>
        <tissue evidence="2">Whole body</tissue>
    </source>
</reference>
<dbReference type="GO" id="GO:0005509">
    <property type="term" value="F:calcium ion binding"/>
    <property type="evidence" value="ECO:0007669"/>
    <property type="project" value="InterPro"/>
</dbReference>
<feature type="domain" description="EF-hand" evidence="1">
    <location>
        <begin position="647"/>
        <end position="682"/>
    </location>
</feature>
<dbReference type="PANTHER" id="PTHR20875:SF0">
    <property type="entry name" value="GH12158P"/>
    <property type="match status" value="1"/>
</dbReference>
<feature type="domain" description="EF-hand" evidence="1">
    <location>
        <begin position="530"/>
        <end position="565"/>
    </location>
</feature>
<dbReference type="SUPFAM" id="SSF47473">
    <property type="entry name" value="EF-hand"/>
    <property type="match status" value="3"/>
</dbReference>
<proteinExistence type="predicted"/>
<comment type="caution">
    <text evidence="2">The sequence shown here is derived from an EMBL/GenBank/DDBJ whole genome shotgun (WGS) entry which is preliminary data.</text>
</comment>
<dbReference type="PANTHER" id="PTHR20875">
    <property type="entry name" value="EF-HAND CALCIUM-BINDING DOMAIN-CONTAINING PROTEIN 6-RELATED"/>
    <property type="match status" value="1"/>
</dbReference>
<name>A0A8K0C6S8_IGNLU</name>
<organism evidence="2 3">
    <name type="scientific">Ignelater luminosus</name>
    <name type="common">Cucubano</name>
    <name type="synonym">Pyrophorus luminosus</name>
    <dbReference type="NCBI Taxonomy" id="2038154"/>
    <lineage>
        <taxon>Eukaryota</taxon>
        <taxon>Metazoa</taxon>
        <taxon>Ecdysozoa</taxon>
        <taxon>Arthropoda</taxon>
        <taxon>Hexapoda</taxon>
        <taxon>Insecta</taxon>
        <taxon>Pterygota</taxon>
        <taxon>Neoptera</taxon>
        <taxon>Endopterygota</taxon>
        <taxon>Coleoptera</taxon>
        <taxon>Polyphaga</taxon>
        <taxon>Elateriformia</taxon>
        <taxon>Elateroidea</taxon>
        <taxon>Elateridae</taxon>
        <taxon>Agrypninae</taxon>
        <taxon>Pyrophorini</taxon>
        <taxon>Ignelater</taxon>
    </lineage>
</organism>
<keyword evidence="3" id="KW-1185">Reference proteome</keyword>
<dbReference type="InterPro" id="IPR002048">
    <property type="entry name" value="EF_hand_dom"/>
</dbReference>
<dbReference type="EMBL" id="VTPC01091068">
    <property type="protein sequence ID" value="KAF2879821.1"/>
    <property type="molecule type" value="Genomic_DNA"/>
</dbReference>
<evidence type="ECO:0000259" key="1">
    <source>
        <dbReference type="PROSITE" id="PS50222"/>
    </source>
</evidence>
<accession>A0A8K0C6S8</accession>
<dbReference type="AlphaFoldDB" id="A0A8K0C6S8"/>
<evidence type="ECO:0000313" key="2">
    <source>
        <dbReference type="EMBL" id="KAF2879821.1"/>
    </source>
</evidence>
<protein>
    <recommendedName>
        <fullName evidence="1">EF-hand domain-containing protein</fullName>
    </recommendedName>
</protein>
<dbReference type="OrthoDB" id="272072at2759"/>
<sequence length="728" mass="83730">MHCREIKLGDVWRTCNKIRAAIFRVGLNLWEYYLPLDPGKNCLISESKFCSVLSGPLKGVIGLSEQEIAELADYFRVQDGRILYTQFCEVIHDSVPDFKKNEPLVTGLEWEDPLQVNRLGIHEERRLNLLIAKIAVNVNLRKLILKPYFQDYELVAKNVGTVTIAHFARILAYLGIMVSPDDFNLLVKKYIKDSYTLNYVAFVAAVDAAVQYMDQHGMLDLGGDLLSQFPGKIIDAELPKLPRPEIGKILASSIFGKQTIFHPALEAPRQAQDVMGIVRSIQKHVLQNRLRVNEFFKDFDPLHSGKITTSQFHRGLDALGISGIQRLFLSLPEIQVLIIQYRDPSDPDRVCWKTFEDDIDHLFTTKELEKSPCLEVDTPPHEVTELPRKGGKEWQSINCASRDLCEEAVIKVKQKTMKRGILLKPSFRDYDIHNNGHVSRSQMRQCLSVSGILLSDEELYALEERFNDDLGFNYFWFLREVEPKPEERALYVGFLSDMKRINAPKPPKSADRREKDIVMVLAKIKGKVVRERIRVMEFLRDFDKCNEEVISRENFKRGLSTCGLDLTEAEMETLMEVFASPKRCNCIDYKRFSNVVEEAFTQGCLERAPLIIPIQHVPTSDCERNFLNFEERKMLAVALEKLAKKPELQMNIMSIFQDYDKTHCGTVSQEHFLKALTLRGMLALISRTEFDVICKCFSFARGLRDEVDYRGFIKALDILYATNKYLPF</sequence>
<dbReference type="Gene3D" id="1.10.238.10">
    <property type="entry name" value="EF-hand"/>
    <property type="match status" value="3"/>
</dbReference>